<evidence type="ECO:0000313" key="2">
    <source>
        <dbReference type="EMBL" id="KAF0507081.1"/>
    </source>
</evidence>
<dbReference type="AlphaFoldDB" id="A0A8H4AKH7"/>
<dbReference type="EMBL" id="WTPW01000484">
    <property type="protein sequence ID" value="KAF0507081.1"/>
    <property type="molecule type" value="Genomic_DNA"/>
</dbReference>
<keyword evidence="2" id="KW-0489">Methyltransferase</keyword>
<reference evidence="2 3" key="1">
    <citation type="journal article" date="2019" name="Environ. Microbiol.">
        <title>At the nexus of three kingdoms: the genome of the mycorrhizal fungus Gigaspora margarita provides insights into plant, endobacterial and fungal interactions.</title>
        <authorList>
            <person name="Venice F."/>
            <person name="Ghignone S."/>
            <person name="Salvioli di Fossalunga A."/>
            <person name="Amselem J."/>
            <person name="Novero M."/>
            <person name="Xianan X."/>
            <person name="Sedzielewska Toro K."/>
            <person name="Morin E."/>
            <person name="Lipzen A."/>
            <person name="Grigoriev I.V."/>
            <person name="Henrissat B."/>
            <person name="Martin F.M."/>
            <person name="Bonfante P."/>
        </authorList>
    </citation>
    <scope>NUCLEOTIDE SEQUENCE [LARGE SCALE GENOMIC DNA]</scope>
    <source>
        <strain evidence="2 3">BEG34</strain>
    </source>
</reference>
<name>A0A8H4AKH7_GIGMA</name>
<dbReference type="InterPro" id="IPR029063">
    <property type="entry name" value="SAM-dependent_MTases_sf"/>
</dbReference>
<dbReference type="OrthoDB" id="2013972at2759"/>
<dbReference type="InterPro" id="IPR041698">
    <property type="entry name" value="Methyltransf_25"/>
</dbReference>
<organism evidence="2 3">
    <name type="scientific">Gigaspora margarita</name>
    <dbReference type="NCBI Taxonomy" id="4874"/>
    <lineage>
        <taxon>Eukaryota</taxon>
        <taxon>Fungi</taxon>
        <taxon>Fungi incertae sedis</taxon>
        <taxon>Mucoromycota</taxon>
        <taxon>Glomeromycotina</taxon>
        <taxon>Glomeromycetes</taxon>
        <taxon>Diversisporales</taxon>
        <taxon>Gigasporaceae</taxon>
        <taxon>Gigaspora</taxon>
    </lineage>
</organism>
<evidence type="ECO:0000313" key="3">
    <source>
        <dbReference type="Proteomes" id="UP000439903"/>
    </source>
</evidence>
<dbReference type="GO" id="GO:0008168">
    <property type="term" value="F:methyltransferase activity"/>
    <property type="evidence" value="ECO:0007669"/>
    <property type="project" value="UniProtKB-KW"/>
</dbReference>
<keyword evidence="2" id="KW-0808">Transferase</keyword>
<keyword evidence="3" id="KW-1185">Reference proteome</keyword>
<dbReference type="CDD" id="cd02440">
    <property type="entry name" value="AdoMet_MTases"/>
    <property type="match status" value="1"/>
</dbReference>
<dbReference type="Gene3D" id="3.40.50.150">
    <property type="entry name" value="Vaccinia Virus protein VP39"/>
    <property type="match status" value="1"/>
</dbReference>
<protein>
    <submittedName>
        <fullName evidence="2">S-adenosyl-L-methionine-dependent methyltransferase</fullName>
    </submittedName>
</protein>
<dbReference type="PANTHER" id="PTHR43591">
    <property type="entry name" value="METHYLTRANSFERASE"/>
    <property type="match status" value="1"/>
</dbReference>
<dbReference type="GO" id="GO:0032259">
    <property type="term" value="P:methylation"/>
    <property type="evidence" value="ECO:0007669"/>
    <property type="project" value="UniProtKB-KW"/>
</dbReference>
<proteinExistence type="predicted"/>
<feature type="domain" description="Methyltransferase" evidence="1">
    <location>
        <begin position="89"/>
        <end position="181"/>
    </location>
</feature>
<comment type="caution">
    <text evidence="2">The sequence shown here is derived from an EMBL/GenBank/DDBJ whole genome shotgun (WGS) entry which is preliminary data.</text>
</comment>
<evidence type="ECO:0000259" key="1">
    <source>
        <dbReference type="Pfam" id="PF13649"/>
    </source>
</evidence>
<accession>A0A8H4AKH7</accession>
<dbReference type="Pfam" id="PF13649">
    <property type="entry name" value="Methyltransf_25"/>
    <property type="match status" value="1"/>
</dbReference>
<gene>
    <name evidence="2" type="ORF">F8M41_019074</name>
</gene>
<dbReference type="Proteomes" id="UP000439903">
    <property type="component" value="Unassembled WGS sequence"/>
</dbReference>
<sequence length="310" mass="35825">MGSNASTNNIVNSSKTLKQQIQNGKDDDPLFKYKNGRRFLKNATIFYFLPLDELESDRMQLRNDVDWYIWRSNFSSPIETTLKLGGAQVLDVACGSGLWAFEMASDYPLSEFTGVDVAPIFPSDVMPPNVTFKQCDILEGLPYSDCSFYYIHIKDLFHHFPLKIIRDQLFPDLVRILKPGGWIEIQDRDPNMINAGPICKRLEDMLSLSFLNHGIHIKSHYDDMEKIFEQNNLIKYRLEKKTIPYADLDLAIQDYLSTYKAMRFALTEYSGATPEEYDEIVENASKELIEYNSEFSSSKYFGQKPMVYDI</sequence>
<dbReference type="SUPFAM" id="SSF53335">
    <property type="entry name" value="S-adenosyl-L-methionine-dependent methyltransferases"/>
    <property type="match status" value="1"/>
</dbReference>